<proteinExistence type="predicted"/>
<reference evidence="3" key="1">
    <citation type="submission" date="2015-05" db="EMBL/GenBank/DDBJ databases">
        <authorList>
            <consortium name="Pathogen Informatics"/>
        </authorList>
    </citation>
    <scope>NUCLEOTIDE SEQUENCE [LARGE SCALE GENOMIC DNA]</scope>
    <source>
        <strain evidence="3">L1-83</strain>
    </source>
</reference>
<accession>A0A0M6W9A2</accession>
<dbReference type="EMBL" id="CVRS01000002">
    <property type="protein sequence ID" value="CRL31905.1"/>
    <property type="molecule type" value="Genomic_DNA"/>
</dbReference>
<dbReference type="InterPro" id="IPR051532">
    <property type="entry name" value="Ester_Hydrolysis_Enzymes"/>
</dbReference>
<dbReference type="PANTHER" id="PTHR30383">
    <property type="entry name" value="THIOESTERASE 1/PROTEASE 1/LYSOPHOSPHOLIPASE L1"/>
    <property type="match status" value="1"/>
</dbReference>
<feature type="domain" description="SGNH hydrolase-type esterase" evidence="1">
    <location>
        <begin position="7"/>
        <end position="188"/>
    </location>
</feature>
<evidence type="ECO:0000313" key="2">
    <source>
        <dbReference type="EMBL" id="CRL31905.1"/>
    </source>
</evidence>
<dbReference type="InterPro" id="IPR036514">
    <property type="entry name" value="SGNH_hydro_sf"/>
</dbReference>
<sequence>MTREILCFGDSNTYGLIPGTKERYKENIRWTGILQQKLKEQDCRIVEEGLCGRTTVFEDELRKNRKGSDLLPVLLESHAPIDQVVLMLGTNDCKSYYHASAEVIGLGVEKLIGQIRQAGEHIKILLVSPILLGEKVWEPEYDPEFDEQSVETSRQLKTVYSRIAKKHGIDFLAASDVAEPSSRDREHMDEESHRRFAEAVYERLAG</sequence>
<dbReference type="Proteomes" id="UP000049828">
    <property type="component" value="Unassembled WGS sequence"/>
</dbReference>
<evidence type="ECO:0000259" key="1">
    <source>
        <dbReference type="Pfam" id="PF13472"/>
    </source>
</evidence>
<gene>
    <name evidence="2" type="ORF">RIL183_11971</name>
</gene>
<name>A0A0M6W9A2_9FIRM</name>
<dbReference type="OrthoDB" id="164654at2"/>
<dbReference type="PANTHER" id="PTHR30383:SF29">
    <property type="entry name" value="SGNH HYDROLASE-TYPE ESTERASE DOMAIN-CONTAINING PROTEIN"/>
    <property type="match status" value="1"/>
</dbReference>
<keyword evidence="3" id="KW-1185">Reference proteome</keyword>
<dbReference type="RefSeq" id="WP_021922291.1">
    <property type="nucleotide sequence ID" value="NZ_CVRS01000002.1"/>
</dbReference>
<dbReference type="STRING" id="360807.ERS852392_02674"/>
<dbReference type="SUPFAM" id="SSF52266">
    <property type="entry name" value="SGNH hydrolase"/>
    <property type="match status" value="1"/>
</dbReference>
<dbReference type="AlphaFoldDB" id="A0A0M6W9A2"/>
<evidence type="ECO:0000313" key="3">
    <source>
        <dbReference type="Proteomes" id="UP000049828"/>
    </source>
</evidence>
<dbReference type="Gene3D" id="3.40.50.1110">
    <property type="entry name" value="SGNH hydrolase"/>
    <property type="match status" value="1"/>
</dbReference>
<dbReference type="InterPro" id="IPR013830">
    <property type="entry name" value="SGNH_hydro"/>
</dbReference>
<organism evidence="2 3">
    <name type="scientific">Roseburia inulinivorans</name>
    <dbReference type="NCBI Taxonomy" id="360807"/>
    <lineage>
        <taxon>Bacteria</taxon>
        <taxon>Bacillati</taxon>
        <taxon>Bacillota</taxon>
        <taxon>Clostridia</taxon>
        <taxon>Lachnospirales</taxon>
        <taxon>Lachnospiraceae</taxon>
        <taxon>Roseburia</taxon>
    </lineage>
</organism>
<dbReference type="Pfam" id="PF13472">
    <property type="entry name" value="Lipase_GDSL_2"/>
    <property type="match status" value="1"/>
</dbReference>
<protein>
    <recommendedName>
        <fullName evidence="1">SGNH hydrolase-type esterase domain-containing protein</fullName>
    </recommendedName>
</protein>